<protein>
    <submittedName>
        <fullName evidence="8">FAD-dependent monooxygenase</fullName>
    </submittedName>
</protein>
<dbReference type="EMBL" id="JBHLTP010000003">
    <property type="protein sequence ID" value="MFC0522757.1"/>
    <property type="molecule type" value="Genomic_DNA"/>
</dbReference>
<dbReference type="InterPro" id="IPR036188">
    <property type="entry name" value="FAD/NAD-bd_sf"/>
</dbReference>
<dbReference type="Proteomes" id="UP001589836">
    <property type="component" value="Unassembled WGS sequence"/>
</dbReference>
<keyword evidence="4" id="KW-0274">FAD</keyword>
<evidence type="ECO:0000256" key="6">
    <source>
        <dbReference type="SAM" id="Phobius"/>
    </source>
</evidence>
<evidence type="ECO:0000256" key="2">
    <source>
        <dbReference type="ARBA" id="ARBA00007801"/>
    </source>
</evidence>
<keyword evidence="6" id="KW-0812">Transmembrane</keyword>
<dbReference type="InterPro" id="IPR036249">
    <property type="entry name" value="Thioredoxin-like_sf"/>
</dbReference>
<dbReference type="InterPro" id="IPR038220">
    <property type="entry name" value="PHOX_C_sf"/>
</dbReference>
<keyword evidence="3" id="KW-0285">Flavoprotein</keyword>
<dbReference type="PANTHER" id="PTHR43004">
    <property type="entry name" value="TRK SYSTEM POTASSIUM UPTAKE PROTEIN"/>
    <property type="match status" value="1"/>
</dbReference>
<name>A0ABV6LK91_9BACI</name>
<dbReference type="Gene3D" id="3.50.50.60">
    <property type="entry name" value="FAD/NAD(P)-binding domain"/>
    <property type="match status" value="1"/>
</dbReference>
<dbReference type="InterPro" id="IPR002938">
    <property type="entry name" value="FAD-bd"/>
</dbReference>
<evidence type="ECO:0000256" key="5">
    <source>
        <dbReference type="ARBA" id="ARBA00023002"/>
    </source>
</evidence>
<comment type="cofactor">
    <cofactor evidence="1">
        <name>FAD</name>
        <dbReference type="ChEBI" id="CHEBI:57692"/>
    </cofactor>
</comment>
<sequence length="509" mass="57405">MEKDNPILIVGAGPTGLAMALTLWKTGVSFRIIEKRSGPGEASRALVVQARILEHYQQLGFADKLVEAGIPLTSVHLREGNEEKAAFKLSNMGKSLSPFPYVLSLPQDVHEQLLVKELEKSGVQIEWNTELVSFTDEGNEVHAILEQNGEEEHIKAAYLCGCDGAHSTVRHRMKVEFPGGTYDQLFFVADVEANSEELIMGDFYMYMDGEGFLIFMPVRRKGIMRIIGIVPEQFSQQEEVGFWDIYPSVKEKIHVDVTNVNWFSKYRVHHRVSEHFKKGRVFIAGDAGHIHSPAGGQGMNTGIGDAINLAWKLASVVKGKAAVTLLDTYETERIGFAKTLVSTTDKAFTNIIGNHLRGRLIRTIVFPYVIPFLLGFSFAQKGAFKTLSQTRIHYQDSDISEGEAGNVKAGERLPWVELDSGDNFKPLQSFDWQVHVYGVVEKRMRDFLQSKHIDLHVFPWSKEMEKAGFKEHAVYLLRPDGYVAFAAEEQDVHKLDEYFTRFTIRSLFS</sequence>
<accession>A0ABV6LK91</accession>
<evidence type="ECO:0000259" key="7">
    <source>
        <dbReference type="Pfam" id="PF01494"/>
    </source>
</evidence>
<feature type="domain" description="FAD-binding" evidence="7">
    <location>
        <begin position="6"/>
        <end position="342"/>
    </location>
</feature>
<feature type="transmembrane region" description="Helical" evidence="6">
    <location>
        <begin position="6"/>
        <end position="24"/>
    </location>
</feature>
<evidence type="ECO:0000256" key="1">
    <source>
        <dbReference type="ARBA" id="ARBA00001974"/>
    </source>
</evidence>
<reference evidence="8 9" key="1">
    <citation type="submission" date="2024-09" db="EMBL/GenBank/DDBJ databases">
        <authorList>
            <person name="Sun Q."/>
            <person name="Mori K."/>
        </authorList>
    </citation>
    <scope>NUCLEOTIDE SEQUENCE [LARGE SCALE GENOMIC DNA]</scope>
    <source>
        <strain evidence="8 9">NCAIM B.02529</strain>
    </source>
</reference>
<dbReference type="InterPro" id="IPR050641">
    <property type="entry name" value="RIFMO-like"/>
</dbReference>
<evidence type="ECO:0000256" key="3">
    <source>
        <dbReference type="ARBA" id="ARBA00022630"/>
    </source>
</evidence>
<keyword evidence="6" id="KW-1133">Transmembrane helix</keyword>
<comment type="caution">
    <text evidence="8">The sequence shown here is derived from an EMBL/GenBank/DDBJ whole genome shotgun (WGS) entry which is preliminary data.</text>
</comment>
<dbReference type="Gene3D" id="3.40.30.20">
    <property type="match status" value="1"/>
</dbReference>
<evidence type="ECO:0000313" key="9">
    <source>
        <dbReference type="Proteomes" id="UP001589836"/>
    </source>
</evidence>
<dbReference type="SUPFAM" id="SSF52833">
    <property type="entry name" value="Thioredoxin-like"/>
    <property type="match status" value="1"/>
</dbReference>
<dbReference type="RefSeq" id="WP_377345289.1">
    <property type="nucleotide sequence ID" value="NZ_JBHLTP010000003.1"/>
</dbReference>
<keyword evidence="8" id="KW-0503">Monooxygenase</keyword>
<keyword evidence="9" id="KW-1185">Reference proteome</keyword>
<organism evidence="8 9">
    <name type="scientific">Pontibacillus salicampi</name>
    <dbReference type="NCBI Taxonomy" id="1449801"/>
    <lineage>
        <taxon>Bacteria</taxon>
        <taxon>Bacillati</taxon>
        <taxon>Bacillota</taxon>
        <taxon>Bacilli</taxon>
        <taxon>Bacillales</taxon>
        <taxon>Bacillaceae</taxon>
        <taxon>Pontibacillus</taxon>
    </lineage>
</organism>
<keyword evidence="6" id="KW-0472">Membrane</keyword>
<keyword evidence="5" id="KW-0560">Oxidoreductase</keyword>
<gene>
    <name evidence="8" type="ORF">ACFFGV_04025</name>
</gene>
<dbReference type="PANTHER" id="PTHR43004:SF19">
    <property type="entry name" value="BINDING MONOOXYGENASE, PUTATIVE (JCVI)-RELATED"/>
    <property type="match status" value="1"/>
</dbReference>
<dbReference type="SUPFAM" id="SSF51905">
    <property type="entry name" value="FAD/NAD(P)-binding domain"/>
    <property type="match status" value="1"/>
</dbReference>
<dbReference type="PRINTS" id="PR00420">
    <property type="entry name" value="RNGMNOXGNASE"/>
</dbReference>
<proteinExistence type="inferred from homology"/>
<dbReference type="Pfam" id="PF01494">
    <property type="entry name" value="FAD_binding_3"/>
    <property type="match status" value="1"/>
</dbReference>
<dbReference type="GO" id="GO:0004497">
    <property type="term" value="F:monooxygenase activity"/>
    <property type="evidence" value="ECO:0007669"/>
    <property type="project" value="UniProtKB-KW"/>
</dbReference>
<dbReference type="Gene3D" id="3.30.70.2450">
    <property type="match status" value="1"/>
</dbReference>
<evidence type="ECO:0000256" key="4">
    <source>
        <dbReference type="ARBA" id="ARBA00022827"/>
    </source>
</evidence>
<evidence type="ECO:0000313" key="8">
    <source>
        <dbReference type="EMBL" id="MFC0522757.1"/>
    </source>
</evidence>
<comment type="similarity">
    <text evidence="2">Belongs to the PheA/TfdB FAD monooxygenase family.</text>
</comment>